<dbReference type="Gene3D" id="2.60.40.3710">
    <property type="match status" value="1"/>
</dbReference>
<evidence type="ECO:0000313" key="12">
    <source>
        <dbReference type="Proteomes" id="UP001167160"/>
    </source>
</evidence>
<keyword evidence="12" id="KW-1185">Reference proteome</keyword>
<evidence type="ECO:0000256" key="8">
    <source>
        <dbReference type="SAM" id="MobiDB-lite"/>
    </source>
</evidence>
<proteinExistence type="predicted"/>
<keyword evidence="5" id="KW-0012">Acyltransferase</keyword>
<keyword evidence="9" id="KW-0732">Signal</keyword>
<gene>
    <name evidence="11" type="ORF">M1E25_03330</name>
</gene>
<evidence type="ECO:0000256" key="6">
    <source>
        <dbReference type="ARBA" id="ARBA00023316"/>
    </source>
</evidence>
<evidence type="ECO:0000256" key="3">
    <source>
        <dbReference type="ARBA" id="ARBA00022960"/>
    </source>
</evidence>
<dbReference type="SUPFAM" id="SSF141523">
    <property type="entry name" value="L,D-transpeptidase catalytic domain-like"/>
    <property type="match status" value="1"/>
</dbReference>
<dbReference type="Proteomes" id="UP001167160">
    <property type="component" value="Unassembled WGS sequence"/>
</dbReference>
<evidence type="ECO:0000256" key="9">
    <source>
        <dbReference type="SAM" id="SignalP"/>
    </source>
</evidence>
<dbReference type="InterPro" id="IPR041280">
    <property type="entry name" value="Big_10"/>
</dbReference>
<name>A0ABT0X2G4_9ACTN</name>
<dbReference type="InterPro" id="IPR038063">
    <property type="entry name" value="Transpep_catalytic_dom"/>
</dbReference>
<keyword evidence="3 7" id="KW-0133">Cell shape</keyword>
<organism evidence="11 12">
    <name type="scientific">Streptomyces meridianus</name>
    <dbReference type="NCBI Taxonomy" id="2938945"/>
    <lineage>
        <taxon>Bacteria</taxon>
        <taxon>Bacillati</taxon>
        <taxon>Actinomycetota</taxon>
        <taxon>Actinomycetes</taxon>
        <taxon>Kitasatosporales</taxon>
        <taxon>Streptomycetaceae</taxon>
        <taxon>Streptomyces</taxon>
    </lineage>
</organism>
<dbReference type="CDD" id="cd16913">
    <property type="entry name" value="YkuD_like"/>
    <property type="match status" value="1"/>
</dbReference>
<keyword evidence="4 7" id="KW-0573">Peptidoglycan synthesis</keyword>
<accession>A0ABT0X2G4</accession>
<sequence length="412" mass="44263">MSHIPRIRTVLGCALLVSPLAVSATGCSTEHPLSAKPYDATGRLAFNVDDESRQVDPSKPLEVTVKGGDDRITDVTATDAAGRFVRGALSEDGTRWRSTSPLAAGVHYTVRVSTENEDGEPGLRSIGFDTVAADKRLRVTFGPDSGTYGVGQPVTAELSKPVKGAEARAVVERGLRVEAHPYVAGRWHWVDSKTLHYRPREYWPANATIDVRSALDGVRIKGSLYGGPAKPLEIRTGDRVEAITDVAAHQLTVKRNGKVLRTIPVSTGKPGYDTRNGIKVVLAKEPSVRMTSASIGSSDFYDLQVSWATRVTWSGEYVHAAPWSVGSQGVANTSHGCTGMNTENAKWFFDTIRLGDIVQVVNSSGDMMTAFDNGFGDWNMSWEEWTKGSSVKAAAAPGGGGPADPARLRPRT</sequence>
<feature type="region of interest" description="Disordered" evidence="8">
    <location>
        <begin position="389"/>
        <end position="412"/>
    </location>
</feature>
<dbReference type="Gene3D" id="2.40.440.10">
    <property type="entry name" value="L,D-transpeptidase catalytic domain-like"/>
    <property type="match status" value="1"/>
</dbReference>
<reference evidence="11" key="1">
    <citation type="journal article" date="2023" name="Int. J. Syst. Evol. Microbiol.">
        <title>Streptomyces meridianus sp. nov. isolated from brackish water of the Tagus estuary in Alcochete, Portugal.</title>
        <authorList>
            <person name="Santos J.D.N."/>
            <person name="Klimek D."/>
            <person name="Calusinska M."/>
            <person name="Lobo Da Cunha A."/>
            <person name="Catita J."/>
            <person name="Goncalves H."/>
            <person name="Gonzalez I."/>
            <person name="Reyes F."/>
            <person name="Lage O.M."/>
        </authorList>
    </citation>
    <scope>NUCLEOTIDE SEQUENCE</scope>
    <source>
        <strain evidence="11">MTZ3.1</strain>
    </source>
</reference>
<dbReference type="InterPro" id="IPR050979">
    <property type="entry name" value="LD-transpeptidase"/>
</dbReference>
<dbReference type="Pfam" id="PF03734">
    <property type="entry name" value="YkuD"/>
    <property type="match status" value="1"/>
</dbReference>
<comment type="caution">
    <text evidence="11">The sequence shown here is derived from an EMBL/GenBank/DDBJ whole genome shotgun (WGS) entry which is preliminary data.</text>
</comment>
<dbReference type="RefSeq" id="WP_251409239.1">
    <property type="nucleotide sequence ID" value="NZ_JAMQGM010000008.1"/>
</dbReference>
<dbReference type="EMBL" id="JAMQGM010000008">
    <property type="protein sequence ID" value="MCM2576395.1"/>
    <property type="molecule type" value="Genomic_DNA"/>
</dbReference>
<evidence type="ECO:0000256" key="7">
    <source>
        <dbReference type="PROSITE-ProRule" id="PRU01373"/>
    </source>
</evidence>
<dbReference type="PROSITE" id="PS52029">
    <property type="entry name" value="LD_TPASE"/>
    <property type="match status" value="1"/>
</dbReference>
<evidence type="ECO:0000259" key="10">
    <source>
        <dbReference type="PROSITE" id="PS52029"/>
    </source>
</evidence>
<dbReference type="PANTHER" id="PTHR30582">
    <property type="entry name" value="L,D-TRANSPEPTIDASE"/>
    <property type="match status" value="1"/>
</dbReference>
<feature type="chain" id="PRO_5045091472" evidence="9">
    <location>
        <begin position="25"/>
        <end position="412"/>
    </location>
</feature>
<feature type="active site" description="Nucleophile" evidence="7">
    <location>
        <position position="337"/>
    </location>
</feature>
<dbReference type="Pfam" id="PF17964">
    <property type="entry name" value="Big_10"/>
    <property type="match status" value="1"/>
</dbReference>
<feature type="active site" description="Proton donor/acceptor" evidence="7">
    <location>
        <position position="319"/>
    </location>
</feature>
<dbReference type="PANTHER" id="PTHR30582:SF2">
    <property type="entry name" value="L,D-TRANSPEPTIDASE YCIB-RELATED"/>
    <property type="match status" value="1"/>
</dbReference>
<dbReference type="Gene3D" id="2.60.40.3780">
    <property type="match status" value="1"/>
</dbReference>
<keyword evidence="2" id="KW-0808">Transferase</keyword>
<protein>
    <submittedName>
        <fullName evidence="11">Ig-like domain-containing protein</fullName>
    </submittedName>
</protein>
<comment type="pathway">
    <text evidence="1 7">Cell wall biogenesis; peptidoglycan biosynthesis.</text>
</comment>
<feature type="domain" description="L,D-TPase catalytic" evidence="10">
    <location>
        <begin position="240"/>
        <end position="361"/>
    </location>
</feature>
<keyword evidence="6 7" id="KW-0961">Cell wall biogenesis/degradation</keyword>
<feature type="signal peptide" evidence="9">
    <location>
        <begin position="1"/>
        <end position="24"/>
    </location>
</feature>
<evidence type="ECO:0000256" key="2">
    <source>
        <dbReference type="ARBA" id="ARBA00022679"/>
    </source>
</evidence>
<dbReference type="InterPro" id="IPR005490">
    <property type="entry name" value="LD_TPept_cat_dom"/>
</dbReference>
<evidence type="ECO:0000256" key="1">
    <source>
        <dbReference type="ARBA" id="ARBA00004752"/>
    </source>
</evidence>
<dbReference type="PROSITE" id="PS51257">
    <property type="entry name" value="PROKAR_LIPOPROTEIN"/>
    <property type="match status" value="1"/>
</dbReference>
<evidence type="ECO:0000313" key="11">
    <source>
        <dbReference type="EMBL" id="MCM2576395.1"/>
    </source>
</evidence>
<evidence type="ECO:0000256" key="4">
    <source>
        <dbReference type="ARBA" id="ARBA00022984"/>
    </source>
</evidence>
<evidence type="ECO:0000256" key="5">
    <source>
        <dbReference type="ARBA" id="ARBA00023315"/>
    </source>
</evidence>